<evidence type="ECO:0000313" key="2">
    <source>
        <dbReference type="Proteomes" id="UP001153076"/>
    </source>
</evidence>
<reference evidence="1" key="1">
    <citation type="submission" date="2022-04" db="EMBL/GenBank/DDBJ databases">
        <title>Carnegiea gigantea Genome sequencing and assembly v2.</title>
        <authorList>
            <person name="Copetti D."/>
            <person name="Sanderson M.J."/>
            <person name="Burquez A."/>
            <person name="Wojciechowski M.F."/>
        </authorList>
    </citation>
    <scope>NUCLEOTIDE SEQUENCE</scope>
    <source>
        <strain evidence="1">SGP5-SGP5p</strain>
        <tissue evidence="1">Aerial part</tissue>
    </source>
</reference>
<gene>
    <name evidence="1" type="ORF">Cgig2_000833</name>
</gene>
<name>A0A9Q1QJW4_9CARY</name>
<evidence type="ECO:0000313" key="1">
    <source>
        <dbReference type="EMBL" id="KAJ8444554.1"/>
    </source>
</evidence>
<dbReference type="Proteomes" id="UP001153076">
    <property type="component" value="Unassembled WGS sequence"/>
</dbReference>
<protein>
    <submittedName>
        <fullName evidence="1">Uncharacterized protein</fullName>
    </submittedName>
</protein>
<proteinExistence type="predicted"/>
<dbReference type="AlphaFoldDB" id="A0A9Q1QJW4"/>
<keyword evidence="2" id="KW-1185">Reference proteome</keyword>
<dbReference type="EMBL" id="JAKOGI010000095">
    <property type="protein sequence ID" value="KAJ8444554.1"/>
    <property type="molecule type" value="Genomic_DNA"/>
</dbReference>
<sequence length="250" mass="26677">MGVSGLTQGHQRSTWCSLDLRSPGASITSAHLPLFLLPPVHLLAGGPVAGDFSGHLSFNFCLFVIRRGHLTCFRARIQEKSGRKFLELSVINNGKRTLLSSHHAGMRGVGQKSLTLLLRLLISTFLGSAGALSRPLPQVTLADGVVSPPPPPPPPPGCCPKCGFTGEPECFLPLVPHDVATTPSRNVIEAAKVDRGTQRVVTKHGVRATSSVSTQVYSRRNSEADTSSPSLEEATSFNPALFEAIPQFVK</sequence>
<comment type="caution">
    <text evidence="1">The sequence shown here is derived from an EMBL/GenBank/DDBJ whole genome shotgun (WGS) entry which is preliminary data.</text>
</comment>
<organism evidence="1 2">
    <name type="scientific">Carnegiea gigantea</name>
    <dbReference type="NCBI Taxonomy" id="171969"/>
    <lineage>
        <taxon>Eukaryota</taxon>
        <taxon>Viridiplantae</taxon>
        <taxon>Streptophyta</taxon>
        <taxon>Embryophyta</taxon>
        <taxon>Tracheophyta</taxon>
        <taxon>Spermatophyta</taxon>
        <taxon>Magnoliopsida</taxon>
        <taxon>eudicotyledons</taxon>
        <taxon>Gunneridae</taxon>
        <taxon>Pentapetalae</taxon>
        <taxon>Caryophyllales</taxon>
        <taxon>Cactineae</taxon>
        <taxon>Cactaceae</taxon>
        <taxon>Cactoideae</taxon>
        <taxon>Echinocereeae</taxon>
        <taxon>Carnegiea</taxon>
    </lineage>
</organism>
<accession>A0A9Q1QJW4</accession>